<dbReference type="PANTHER" id="PTHR39598">
    <property type="entry name" value="AUSTINOL SYNTHESIS PROTEIN F-RELATED"/>
    <property type="match status" value="1"/>
</dbReference>
<feature type="non-terminal residue" evidence="1">
    <location>
        <position position="1"/>
    </location>
</feature>
<accession>A0A3E2HIT4</accession>
<dbReference type="PANTHER" id="PTHR39598:SF1">
    <property type="entry name" value="AUSTINOID BIOSYNTHESIS CLUSTERS PROTEIN F-RELATED"/>
    <property type="match status" value="1"/>
</dbReference>
<evidence type="ECO:0000313" key="2">
    <source>
        <dbReference type="Proteomes" id="UP000258309"/>
    </source>
</evidence>
<dbReference type="SUPFAM" id="SSF54427">
    <property type="entry name" value="NTF2-like"/>
    <property type="match status" value="1"/>
</dbReference>
<sequence>MSTMKDSTRIKTAYALLDSYSILNVEALLASLTDSFTHKVLPELLEMPLRDKTAFAVHAERMASIFSTFTMVPQSVFEDQERNSVVIHAKMVGELINLGSWENECIIMLKMSDDGCKVVEQKEFVDSARAKLFQEKLLSVTKVNLFRDE</sequence>
<dbReference type="Proteomes" id="UP000258309">
    <property type="component" value="Unassembled WGS sequence"/>
</dbReference>
<protein>
    <recommendedName>
        <fullName evidence="3">SnoaL-like domain-containing protein</fullName>
    </recommendedName>
</protein>
<comment type="caution">
    <text evidence="1">The sequence shown here is derived from an EMBL/GenBank/DDBJ whole genome shotgun (WGS) entry which is preliminary data.</text>
</comment>
<proteinExistence type="predicted"/>
<dbReference type="InterPro" id="IPR050977">
    <property type="entry name" value="Fungal_Meroterpenoid_Isomerase"/>
</dbReference>
<evidence type="ECO:0008006" key="3">
    <source>
        <dbReference type="Google" id="ProtNLM"/>
    </source>
</evidence>
<evidence type="ECO:0000313" key="1">
    <source>
        <dbReference type="EMBL" id="RFU33338.1"/>
    </source>
</evidence>
<dbReference type="OMA" id="REFMHSK"/>
<organism evidence="1 2">
    <name type="scientific">Scytalidium lignicola</name>
    <name type="common">Hyphomycete</name>
    <dbReference type="NCBI Taxonomy" id="5539"/>
    <lineage>
        <taxon>Eukaryota</taxon>
        <taxon>Fungi</taxon>
        <taxon>Dikarya</taxon>
        <taxon>Ascomycota</taxon>
        <taxon>Pezizomycotina</taxon>
        <taxon>Leotiomycetes</taxon>
        <taxon>Leotiomycetes incertae sedis</taxon>
        <taxon>Scytalidium</taxon>
    </lineage>
</organism>
<dbReference type="Gene3D" id="3.10.450.50">
    <property type="match status" value="1"/>
</dbReference>
<name>A0A3E2HIT4_SCYLI</name>
<gene>
    <name evidence="1" type="ORF">B7463_g3032</name>
</gene>
<keyword evidence="2" id="KW-1185">Reference proteome</keyword>
<dbReference type="AlphaFoldDB" id="A0A3E2HIT4"/>
<reference evidence="1 2" key="1">
    <citation type="submission" date="2018-05" db="EMBL/GenBank/DDBJ databases">
        <title>Draft genome sequence of Scytalidium lignicola DSM 105466, a ubiquitous saprotrophic fungus.</title>
        <authorList>
            <person name="Buettner E."/>
            <person name="Gebauer A.M."/>
            <person name="Hofrichter M."/>
            <person name="Liers C."/>
            <person name="Kellner H."/>
        </authorList>
    </citation>
    <scope>NUCLEOTIDE SEQUENCE [LARGE SCALE GENOMIC DNA]</scope>
    <source>
        <strain evidence="1 2">DSM 105466</strain>
    </source>
</reference>
<dbReference type="InterPro" id="IPR032710">
    <property type="entry name" value="NTF2-like_dom_sf"/>
</dbReference>
<dbReference type="EMBL" id="NCSJ02000037">
    <property type="protein sequence ID" value="RFU33338.1"/>
    <property type="molecule type" value="Genomic_DNA"/>
</dbReference>
<feature type="non-terminal residue" evidence="1">
    <location>
        <position position="149"/>
    </location>
</feature>
<dbReference type="OrthoDB" id="3758478at2759"/>
<dbReference type="STRING" id="5539.A0A3E2HIT4"/>